<feature type="region of interest" description="Disordered" evidence="3">
    <location>
        <begin position="133"/>
        <end position="154"/>
    </location>
</feature>
<dbReference type="Pfam" id="PF00135">
    <property type="entry name" value="COesterase"/>
    <property type="match status" value="2"/>
</dbReference>
<feature type="region of interest" description="Disordered" evidence="3">
    <location>
        <begin position="467"/>
        <end position="564"/>
    </location>
</feature>
<evidence type="ECO:0000313" key="6">
    <source>
        <dbReference type="Proteomes" id="UP001219518"/>
    </source>
</evidence>
<dbReference type="AlphaFoldDB" id="A0AAE1HSZ6"/>
<dbReference type="Gene3D" id="3.40.50.1820">
    <property type="entry name" value="alpha/beta hydrolase"/>
    <property type="match status" value="1"/>
</dbReference>
<evidence type="ECO:0000256" key="2">
    <source>
        <dbReference type="ARBA" id="ARBA00023180"/>
    </source>
</evidence>
<dbReference type="InterPro" id="IPR002018">
    <property type="entry name" value="CarbesteraseB"/>
</dbReference>
<dbReference type="PANTHER" id="PTHR43903">
    <property type="entry name" value="NEUROLIGIN"/>
    <property type="match status" value="1"/>
</dbReference>
<feature type="domain" description="Carboxylesterase type B" evidence="4">
    <location>
        <begin position="224"/>
        <end position="456"/>
    </location>
</feature>
<feature type="compositionally biased region" description="Pro residues" evidence="3">
    <location>
        <begin position="480"/>
        <end position="495"/>
    </location>
</feature>
<organism evidence="5 6">
    <name type="scientific">Frankliniella fusca</name>
    <dbReference type="NCBI Taxonomy" id="407009"/>
    <lineage>
        <taxon>Eukaryota</taxon>
        <taxon>Metazoa</taxon>
        <taxon>Ecdysozoa</taxon>
        <taxon>Arthropoda</taxon>
        <taxon>Hexapoda</taxon>
        <taxon>Insecta</taxon>
        <taxon>Pterygota</taxon>
        <taxon>Neoptera</taxon>
        <taxon>Paraneoptera</taxon>
        <taxon>Thysanoptera</taxon>
        <taxon>Terebrantia</taxon>
        <taxon>Thripoidea</taxon>
        <taxon>Thripidae</taxon>
        <taxon>Frankliniella</taxon>
    </lineage>
</organism>
<feature type="compositionally biased region" description="Pro residues" evidence="3">
    <location>
        <begin position="530"/>
        <end position="540"/>
    </location>
</feature>
<keyword evidence="6" id="KW-1185">Reference proteome</keyword>
<evidence type="ECO:0000256" key="3">
    <source>
        <dbReference type="SAM" id="MobiDB-lite"/>
    </source>
</evidence>
<proteinExistence type="inferred from homology"/>
<accession>A0AAE1HSZ6</accession>
<dbReference type="InterPro" id="IPR051093">
    <property type="entry name" value="Neuroligin/BSAL"/>
</dbReference>
<comment type="similarity">
    <text evidence="1">Belongs to the type-B carboxylesterase/lipase family.</text>
</comment>
<reference evidence="5" key="1">
    <citation type="submission" date="2021-07" db="EMBL/GenBank/DDBJ databases">
        <authorList>
            <person name="Catto M.A."/>
            <person name="Jacobson A."/>
            <person name="Kennedy G."/>
            <person name="Labadie P."/>
            <person name="Hunt B.G."/>
            <person name="Srinivasan R."/>
        </authorList>
    </citation>
    <scope>NUCLEOTIDE SEQUENCE</scope>
    <source>
        <strain evidence="5">PL_HMW_Pooled</strain>
        <tissue evidence="5">Head</tissue>
    </source>
</reference>
<feature type="domain" description="Carboxylesterase type B" evidence="4">
    <location>
        <begin position="24"/>
        <end position="128"/>
    </location>
</feature>
<gene>
    <name evidence="5" type="ORF">KUF71_015134</name>
</gene>
<comment type="caution">
    <text evidence="5">The sequence shown here is derived from an EMBL/GenBank/DDBJ whole genome shotgun (WGS) entry which is preliminary data.</text>
</comment>
<sequence>MGQAAQQPYFKSILWLHGGGGPLPVAGQLFHRAVLMSGSALAPGALVRDPGTQARAVARIANCSDDLPARFLLACLRERPLSALVAAVEAAAGAAAGADPSASGAGASAFGGGALAVFGPSVDGVVIDAGEEPAAPEHRSISGDRQAPSGLGLGLGSSLGRRPGAAVPGAAGVAPGAAGAGGPLRPGLLPGVGMGLGLGGGASGITPDPVMDLVLRKAVEARLSRYALLLGVVRAEAFLAFSSADEQFGLEADRRTRILRTFVRNTYRYHRSEILATILNEYTDWERPVQHPVNLRDETLEALSDAQVVAPVVLTADVHSNTAANKTFLYVFDYQTKYGDYQQVRLSARPGLFQRQGCIHGEDLAYVLGAPLSAGLRHSHLPRNFTKSEAMLSEATMNYWINFARTGNPNDPIEPSRGGRHRSLEWPPYENLHKYIVLEPKPRIKSHYRAHRLSFWLHLVPELHRPGGEGVPLGHHQMPGDPPDPPMPPAPPPGPGRGRPPAEPKPDNATRDAANTTRVVTADPKQRAPAPAPEPQPNPPGTGEGAAGIPPPAPDPTPSAGGSDDGFAAYSTALSATVAIGCSLLLLNVLVFACVYHQREKGVVGLDGGSMPIRPPITRPPKDSYSVHLSSEFLSWFYSSEDITSSVLKICPLFVPFFIPIRPIHWIPQDMGIAQSTAPRYPPDLWMWNQHLSARHNAPRSNNTTKAWHNRFQTSDLRGLQPSTGAWGGCRGTASQEAEQTIAKTAFAFRASDMHETMVPVIKDKITWWCLCLEATVLFRLRLAALLLRPSCP</sequence>
<evidence type="ECO:0000313" key="5">
    <source>
        <dbReference type="EMBL" id="KAK3926798.1"/>
    </source>
</evidence>
<reference evidence="5" key="2">
    <citation type="journal article" date="2023" name="BMC Genomics">
        <title>Pest status, molecular evolution, and epigenetic factors derived from the genome assembly of Frankliniella fusca, a thysanopteran phytovirus vector.</title>
        <authorList>
            <person name="Catto M.A."/>
            <person name="Labadie P.E."/>
            <person name="Jacobson A.L."/>
            <person name="Kennedy G.G."/>
            <person name="Srinivasan R."/>
            <person name="Hunt B.G."/>
        </authorList>
    </citation>
    <scope>NUCLEOTIDE SEQUENCE</scope>
    <source>
        <strain evidence="5">PL_HMW_Pooled</strain>
    </source>
</reference>
<feature type="compositionally biased region" description="Basic and acidic residues" evidence="3">
    <location>
        <begin position="500"/>
        <end position="510"/>
    </location>
</feature>
<dbReference type="EMBL" id="JAHWGI010001270">
    <property type="protein sequence ID" value="KAK3926798.1"/>
    <property type="molecule type" value="Genomic_DNA"/>
</dbReference>
<evidence type="ECO:0000256" key="1">
    <source>
        <dbReference type="ARBA" id="ARBA00005964"/>
    </source>
</evidence>
<evidence type="ECO:0000259" key="4">
    <source>
        <dbReference type="Pfam" id="PF00135"/>
    </source>
</evidence>
<name>A0AAE1HSZ6_9NEOP</name>
<dbReference type="Proteomes" id="UP001219518">
    <property type="component" value="Unassembled WGS sequence"/>
</dbReference>
<dbReference type="SUPFAM" id="SSF53474">
    <property type="entry name" value="alpha/beta-Hydrolases"/>
    <property type="match status" value="1"/>
</dbReference>
<keyword evidence="2" id="KW-0325">Glycoprotein</keyword>
<protein>
    <submittedName>
        <fullName evidence="5">Neuroligin-1</fullName>
    </submittedName>
</protein>
<dbReference type="InterPro" id="IPR029058">
    <property type="entry name" value="AB_hydrolase_fold"/>
</dbReference>